<sequence>MFMRLACCVFAWAALPAGAVTLPAPTGPIALQDAGNVDFLDRERALLSDLNGDRDAIKPMVGLAELYLSRGMIPESRSIVEELRNNKLPADTQTRLSVLHATLSMLDGDRDDAALLDATEGWDDAAALRAHAAQEMGRTDAARALLKPAQDSLPSLPVELRSLVLPTLLDIAIAAEDWDTGAALAAAYPDIPALADQPGYWLRLGRVAELRDDPLTAFEGYLRASRGDDADAQRARIALVRLGRSTGTLAPDQQRALLDQIRWAWRGDEVALDGLSLLAEVAREAGDPLGALSALAQILRDFDDPAVRNNTRARAETMVAAFYGAGASGEIGLSAFLDGHSSIEAEWRLDGMFHAHAGRLAEILLDRGMTAAAAREARNLRELMVVAEELGAMDPAPELARALIRTELAAYLQSNRIDAASELASALPLPVNDPDLAALLGELAARGGIAPVEGGARALRTRAERAFEAEDFETAHSLYSDYWDARPDSFAFRDAVRLMIAAYRSERPDTVARLSAEIPQLTELPEWDEIAQSLTRALAPPEDPARRVLSNAGTLASLERAARASDAAATLTDGVRP</sequence>
<accession>A0A1H8F3M0</accession>
<reference evidence="3" key="1">
    <citation type="submission" date="2016-10" db="EMBL/GenBank/DDBJ databases">
        <authorList>
            <person name="Varghese N."/>
            <person name="Submissions S."/>
        </authorList>
    </citation>
    <scope>NUCLEOTIDE SEQUENCE [LARGE SCALE GENOMIC DNA]</scope>
    <source>
        <strain evidence="3">DSM 26893</strain>
    </source>
</reference>
<evidence type="ECO:0000313" key="3">
    <source>
        <dbReference type="Proteomes" id="UP000199372"/>
    </source>
</evidence>
<dbReference type="EMBL" id="FOCM01000003">
    <property type="protein sequence ID" value="SEN26305.1"/>
    <property type="molecule type" value="Genomic_DNA"/>
</dbReference>
<feature type="signal peptide" evidence="1">
    <location>
        <begin position="1"/>
        <end position="19"/>
    </location>
</feature>
<keyword evidence="1" id="KW-0732">Signal</keyword>
<keyword evidence="3" id="KW-1185">Reference proteome</keyword>
<proteinExistence type="predicted"/>
<evidence type="ECO:0000256" key="1">
    <source>
        <dbReference type="SAM" id="SignalP"/>
    </source>
</evidence>
<feature type="chain" id="PRO_5011548269" description="Tetratricopeptide repeat-containing protein" evidence="1">
    <location>
        <begin position="20"/>
        <end position="577"/>
    </location>
</feature>
<name>A0A1H8F3M0_9RHOB</name>
<organism evidence="2 3">
    <name type="scientific">Palleronia pelagia</name>
    <dbReference type="NCBI Taxonomy" id="387096"/>
    <lineage>
        <taxon>Bacteria</taxon>
        <taxon>Pseudomonadati</taxon>
        <taxon>Pseudomonadota</taxon>
        <taxon>Alphaproteobacteria</taxon>
        <taxon>Rhodobacterales</taxon>
        <taxon>Roseobacteraceae</taxon>
        <taxon>Palleronia</taxon>
    </lineage>
</organism>
<gene>
    <name evidence="2" type="ORF">SAMN04488011_103201</name>
</gene>
<evidence type="ECO:0000313" key="2">
    <source>
        <dbReference type="EMBL" id="SEN26305.1"/>
    </source>
</evidence>
<dbReference type="AlphaFoldDB" id="A0A1H8F3M0"/>
<protein>
    <recommendedName>
        <fullName evidence="4">Tetratricopeptide repeat-containing protein</fullName>
    </recommendedName>
</protein>
<dbReference type="Proteomes" id="UP000199372">
    <property type="component" value="Unassembled WGS sequence"/>
</dbReference>
<evidence type="ECO:0008006" key="4">
    <source>
        <dbReference type="Google" id="ProtNLM"/>
    </source>
</evidence>